<dbReference type="InterPro" id="IPR040256">
    <property type="entry name" value="At4g02000-like"/>
</dbReference>
<feature type="compositionally biased region" description="Polar residues" evidence="1">
    <location>
        <begin position="98"/>
        <end position="108"/>
    </location>
</feature>
<comment type="caution">
    <text evidence="2">The sequence shown here is derived from an EMBL/GenBank/DDBJ whole genome shotgun (WGS) entry which is preliminary data.</text>
</comment>
<evidence type="ECO:0008006" key="4">
    <source>
        <dbReference type="Google" id="ProtNLM"/>
    </source>
</evidence>
<dbReference type="PANTHER" id="PTHR31286:SF179">
    <property type="entry name" value="RNASE H TYPE-1 DOMAIN-CONTAINING PROTEIN"/>
    <property type="match status" value="1"/>
</dbReference>
<dbReference type="EMBL" id="WHWC01000005">
    <property type="protein sequence ID" value="KAG8382714.1"/>
    <property type="molecule type" value="Genomic_DNA"/>
</dbReference>
<evidence type="ECO:0000313" key="2">
    <source>
        <dbReference type="EMBL" id="KAG8382714.1"/>
    </source>
</evidence>
<organism evidence="2 3">
    <name type="scientific">Buddleja alternifolia</name>
    <dbReference type="NCBI Taxonomy" id="168488"/>
    <lineage>
        <taxon>Eukaryota</taxon>
        <taxon>Viridiplantae</taxon>
        <taxon>Streptophyta</taxon>
        <taxon>Embryophyta</taxon>
        <taxon>Tracheophyta</taxon>
        <taxon>Spermatophyta</taxon>
        <taxon>Magnoliopsida</taxon>
        <taxon>eudicotyledons</taxon>
        <taxon>Gunneridae</taxon>
        <taxon>Pentapetalae</taxon>
        <taxon>asterids</taxon>
        <taxon>lamiids</taxon>
        <taxon>Lamiales</taxon>
        <taxon>Scrophulariaceae</taxon>
        <taxon>Buddlejeae</taxon>
        <taxon>Buddleja</taxon>
    </lineage>
</organism>
<gene>
    <name evidence="2" type="ORF">BUALT_Bualt05G0106100</name>
</gene>
<feature type="region of interest" description="Disordered" evidence="1">
    <location>
        <begin position="89"/>
        <end position="108"/>
    </location>
</feature>
<keyword evidence="3" id="KW-1185">Reference proteome</keyword>
<accession>A0AAV6XQZ4</accession>
<feature type="region of interest" description="Disordered" evidence="1">
    <location>
        <begin position="606"/>
        <end position="667"/>
    </location>
</feature>
<dbReference type="AlphaFoldDB" id="A0AAV6XQZ4"/>
<evidence type="ECO:0000313" key="3">
    <source>
        <dbReference type="Proteomes" id="UP000826271"/>
    </source>
</evidence>
<proteinExistence type="predicted"/>
<evidence type="ECO:0000256" key="1">
    <source>
        <dbReference type="SAM" id="MobiDB-lite"/>
    </source>
</evidence>
<sequence length="667" mass="74767">MLRSSVWRGVVLLHGMCYGHPGKLFGVRLSEVGLVAVVGDPSEDLSDAEDEYFVPSTIPVENNNMCDANPPFALALLVRGFATMEPPLTADQSGPAMTATTENTSNQSYAEKLKTNTVPRDLATRSAKKAFVEGVDSKVIGTSAVYNGRKTIFLSKEEDDYMAVPFQYSLVGKFPHGYPTMTRLRAKFAALGLNKQTWYFDGFPMRVLKWTSDFDPNEESPIMPIWIKVFGLRPHWFHRQFLYHVASLIGKPLKLDEATTEIENPVVARICVEINVLERLQTDIPIQIDGKTNFFKVQYEGILEYCKIFRHQGHSIAACYLNKENQENQEKEINRGEDLRVCLEKKRGKLPIIETSDDNTDVNITQLQGHAECSNLMEKEPSNIQVKAILQRPLQGHVGMSKDHQISGQELIRSDQNFNQNNQESNEKEGSGRLLDNVQQESNIRVQQRKELHCEGNYMHGNNQELLQPITKNQEDREVLSIINNSKRLIKDSKKKIFGGQDSVNLMEDRQIMLLGTEALAPNIGVGNVEIQFEDSGEGATDLDEHEKSEECWHEVVSKKHRRSISLGEELVSNIFVLAASGSTAGNFVLTMDIDLADISVYMASGGRERGRGGGRGQDRRRGLRRNVNNKNENQEKVFVEHPAGQAPNMNRDAQNVGAPATQADIA</sequence>
<reference evidence="2" key="1">
    <citation type="submission" date="2019-10" db="EMBL/GenBank/DDBJ databases">
        <authorList>
            <person name="Zhang R."/>
            <person name="Pan Y."/>
            <person name="Wang J."/>
            <person name="Ma R."/>
            <person name="Yu S."/>
        </authorList>
    </citation>
    <scope>NUCLEOTIDE SEQUENCE</scope>
    <source>
        <strain evidence="2">LA-IB0</strain>
        <tissue evidence="2">Leaf</tissue>
    </source>
</reference>
<name>A0AAV6XQZ4_9LAMI</name>
<dbReference type="PANTHER" id="PTHR31286">
    <property type="entry name" value="GLYCINE-RICH CELL WALL STRUCTURAL PROTEIN 1.8-LIKE"/>
    <property type="match status" value="1"/>
</dbReference>
<feature type="compositionally biased region" description="Basic and acidic residues" evidence="1">
    <location>
        <begin position="607"/>
        <end position="621"/>
    </location>
</feature>
<protein>
    <recommendedName>
        <fullName evidence="4">DUF4283 domain-containing protein</fullName>
    </recommendedName>
</protein>
<dbReference type="Proteomes" id="UP000826271">
    <property type="component" value="Unassembled WGS sequence"/>
</dbReference>